<dbReference type="InParanoid" id="J4H4N7"/>
<dbReference type="OrthoDB" id="3357408at2759"/>
<evidence type="ECO:0000313" key="3">
    <source>
        <dbReference type="EMBL" id="CCM05309.1"/>
    </source>
</evidence>
<proteinExistence type="predicted"/>
<keyword evidence="2" id="KW-0812">Transmembrane</keyword>
<dbReference type="AlphaFoldDB" id="J4H4N7"/>
<organism evidence="3 4">
    <name type="scientific">Fibroporia radiculosa</name>
    <dbReference type="NCBI Taxonomy" id="599839"/>
    <lineage>
        <taxon>Eukaryota</taxon>
        <taxon>Fungi</taxon>
        <taxon>Dikarya</taxon>
        <taxon>Basidiomycota</taxon>
        <taxon>Agaricomycotina</taxon>
        <taxon>Agaricomycetes</taxon>
        <taxon>Polyporales</taxon>
        <taxon>Fibroporiaceae</taxon>
        <taxon>Fibroporia</taxon>
    </lineage>
</organism>
<keyword evidence="2" id="KW-0472">Membrane</keyword>
<evidence type="ECO:0000256" key="1">
    <source>
        <dbReference type="SAM" id="MobiDB-lite"/>
    </source>
</evidence>
<keyword evidence="4" id="KW-1185">Reference proteome</keyword>
<feature type="transmembrane region" description="Helical" evidence="2">
    <location>
        <begin position="100"/>
        <end position="123"/>
    </location>
</feature>
<feature type="transmembrane region" description="Helical" evidence="2">
    <location>
        <begin position="309"/>
        <end position="328"/>
    </location>
</feature>
<dbReference type="Proteomes" id="UP000006352">
    <property type="component" value="Unassembled WGS sequence"/>
</dbReference>
<gene>
    <name evidence="3" type="ORF">FIBRA_07523</name>
</gene>
<accession>J4H4N7</accession>
<feature type="transmembrane region" description="Helical" evidence="2">
    <location>
        <begin position="267"/>
        <end position="289"/>
    </location>
</feature>
<sequence length="399" mass="44241">MSRVRKAKDTGEDAKVMPSVLEPGNGGNINLDDLGLEKNRGVNVAQNRFDYDMGIVFRNDEAYLVAGWVESYLWGLYTIVFGITMYKIRLKGWKKMNKVTAGTIIVLYVLATAHNAMALRLLINGFIVYVQDPGPQVYFANIVVPLNVAKDVVYVTNIWVGDSVIVWRLYVIWGKKLWIAAFPVCMMIATAITGYYAIGRWLNPALDSTHLNLAFYETSFHWVTAMYAVSLCTNVSVTIVTATRIWWVGHRNTKILGSDTHSPYSRVILLLLESGSVLSAAKTIEFALFETSGNGYGGDNSVWIVIESMPQIMGIMPTLVILAVNAGFTRRDDFYSLAPQTHTVQFASQPPNTNPTMGTLSISERRESNDASVAHSFYEPSSKTFADDKSGGQMSEHSA</sequence>
<feature type="region of interest" description="Disordered" evidence="1">
    <location>
        <begin position="365"/>
        <end position="399"/>
    </location>
</feature>
<keyword evidence="2" id="KW-1133">Transmembrane helix</keyword>
<dbReference type="RefSeq" id="XP_012184592.1">
    <property type="nucleotide sequence ID" value="XM_012329202.1"/>
</dbReference>
<name>J4H4N7_9APHY</name>
<dbReference type="EMBL" id="HE797185">
    <property type="protein sequence ID" value="CCM05309.1"/>
    <property type="molecule type" value="Genomic_DNA"/>
</dbReference>
<protein>
    <submittedName>
        <fullName evidence="3">Uncharacterized protein</fullName>
    </submittedName>
</protein>
<feature type="transmembrane region" description="Helical" evidence="2">
    <location>
        <begin position="225"/>
        <end position="247"/>
    </location>
</feature>
<dbReference type="HOGENOM" id="CLU_044614_3_3_1"/>
<feature type="transmembrane region" description="Helical" evidence="2">
    <location>
        <begin position="177"/>
        <end position="198"/>
    </location>
</feature>
<evidence type="ECO:0000313" key="4">
    <source>
        <dbReference type="Proteomes" id="UP000006352"/>
    </source>
</evidence>
<feature type="transmembrane region" description="Helical" evidence="2">
    <location>
        <begin position="71"/>
        <end position="88"/>
    </location>
</feature>
<evidence type="ECO:0000256" key="2">
    <source>
        <dbReference type="SAM" id="Phobius"/>
    </source>
</evidence>
<dbReference type="GeneID" id="24100220"/>
<reference evidence="3 4" key="1">
    <citation type="journal article" date="2012" name="Appl. Environ. Microbiol.">
        <title>Short-read sequencing for genomic analysis of the brown rot fungus Fibroporia radiculosa.</title>
        <authorList>
            <person name="Tang J.D."/>
            <person name="Perkins A.D."/>
            <person name="Sonstegard T.S."/>
            <person name="Schroeder S.G."/>
            <person name="Burgess S.C."/>
            <person name="Diehl S.V."/>
        </authorList>
    </citation>
    <scope>NUCLEOTIDE SEQUENCE [LARGE SCALE GENOMIC DNA]</scope>
    <source>
        <strain evidence="3 4">TFFH 294</strain>
    </source>
</reference>